<reference evidence="1 2" key="1">
    <citation type="submission" date="2016-01" db="EMBL/GenBank/DDBJ databases">
        <title>The draft genome sequence of Aquimarina sp. RZW4-3-2.</title>
        <authorList>
            <person name="Wang Y."/>
        </authorList>
    </citation>
    <scope>NUCLEOTIDE SEQUENCE [LARGE SCALE GENOMIC DNA]</scope>
    <source>
        <strain evidence="1 2">RZW4-3-2</strain>
    </source>
</reference>
<protein>
    <submittedName>
        <fullName evidence="1">Uncharacterized protein</fullName>
    </submittedName>
</protein>
<sequence>MKKIFLVAAALLGMISCESENDAIMPQGVGDESSISLNKEIFSFKNWDEFRQRYLEFAKLDTEMLEMQTFFSPDRALGVDLSYALQGILNKDHQFKVAGKTIWFDDGKFYELDDTIDLDVQKSNRTALRQVGSVIAGPITLDSQGEASAGKSILDNNQREFRKQKYIENCGTGAVQGTSPRAFKYVHEIFAETITSGAPGFEVSQYAIHLRVKLEYNHKRRRWRLSGERREISISVSNSSVLRNRIGQPIRPHPSDINVGSVTFSSQCASHQSRLLNSINAAGPIAGANWDIRVNGVITEKMVGDVPANRWRDTINW</sequence>
<dbReference type="PROSITE" id="PS51257">
    <property type="entry name" value="PROKAR_LIPOPROTEIN"/>
    <property type="match status" value="1"/>
</dbReference>
<accession>A0A163A3V9</accession>
<keyword evidence="2" id="KW-1185">Reference proteome</keyword>
<gene>
    <name evidence="1" type="ORF">AWE51_04645</name>
</gene>
<dbReference type="RefSeq" id="WP_066313690.1">
    <property type="nucleotide sequence ID" value="NZ_LQRT01000013.1"/>
</dbReference>
<dbReference type="OrthoDB" id="1157488at2"/>
<dbReference type="AlphaFoldDB" id="A0A163A3V9"/>
<dbReference type="EMBL" id="LQRT01000013">
    <property type="protein sequence ID" value="KZS40248.1"/>
    <property type="molecule type" value="Genomic_DNA"/>
</dbReference>
<dbReference type="Proteomes" id="UP000076715">
    <property type="component" value="Unassembled WGS sequence"/>
</dbReference>
<evidence type="ECO:0000313" key="2">
    <source>
        <dbReference type="Proteomes" id="UP000076715"/>
    </source>
</evidence>
<name>A0A163A3V9_9FLAO</name>
<organism evidence="1 2">
    <name type="scientific">Aquimarina aggregata</name>
    <dbReference type="NCBI Taxonomy" id="1642818"/>
    <lineage>
        <taxon>Bacteria</taxon>
        <taxon>Pseudomonadati</taxon>
        <taxon>Bacteroidota</taxon>
        <taxon>Flavobacteriia</taxon>
        <taxon>Flavobacteriales</taxon>
        <taxon>Flavobacteriaceae</taxon>
        <taxon>Aquimarina</taxon>
    </lineage>
</organism>
<proteinExistence type="predicted"/>
<comment type="caution">
    <text evidence="1">The sequence shown here is derived from an EMBL/GenBank/DDBJ whole genome shotgun (WGS) entry which is preliminary data.</text>
</comment>
<evidence type="ECO:0000313" key="1">
    <source>
        <dbReference type="EMBL" id="KZS40248.1"/>
    </source>
</evidence>